<keyword evidence="1" id="KW-1133">Transmembrane helix</keyword>
<sequence>MSQIESKEYGFTLLEMMLVLTLLAGAGFVLLVKLPNHWERDRLSFVTTQLLEEIRDTRQAALAENDWYQIKFYTQGEPHYQIFKEGTRIKDISLLKGIKFLGQPKDLLLNASGRSAGTTILLTNSLGEQRSVIVAPVGMRIREK</sequence>
<dbReference type="InterPro" id="IPR012902">
    <property type="entry name" value="N_methyl_site"/>
</dbReference>
<reference evidence="2 3" key="1">
    <citation type="journal article" date="2012" name="J. Bacteriol.">
        <title>Complete genome sequences of Desulfosporosinus orientis DSM765T, Desulfosporosinus youngiae DSM17734T, Desulfosporosinus meridiei DSM13257T, and Desulfosporosinus acidiphilus DSM22704T.</title>
        <authorList>
            <person name="Pester M."/>
            <person name="Brambilla E."/>
            <person name="Alazard D."/>
            <person name="Rattei T."/>
            <person name="Weinmaier T."/>
            <person name="Han J."/>
            <person name="Lucas S."/>
            <person name="Lapidus A."/>
            <person name="Cheng J.F."/>
            <person name="Goodwin L."/>
            <person name="Pitluck S."/>
            <person name="Peters L."/>
            <person name="Ovchinnikova G."/>
            <person name="Teshima H."/>
            <person name="Detter J.C."/>
            <person name="Han C.S."/>
            <person name="Tapia R."/>
            <person name="Land M.L."/>
            <person name="Hauser L."/>
            <person name="Kyrpides N.C."/>
            <person name="Ivanova N.N."/>
            <person name="Pagani I."/>
            <person name="Huntmann M."/>
            <person name="Wei C.L."/>
            <person name="Davenport K.W."/>
            <person name="Daligault H."/>
            <person name="Chain P.S."/>
            <person name="Chen A."/>
            <person name="Mavromatis K."/>
            <person name="Markowitz V."/>
            <person name="Szeto E."/>
            <person name="Mikhailova N."/>
            <person name="Pati A."/>
            <person name="Wagner M."/>
            <person name="Woyke T."/>
            <person name="Ollivier B."/>
            <person name="Klenk H.P."/>
            <person name="Spring S."/>
            <person name="Loy A."/>
        </authorList>
    </citation>
    <scope>NUCLEOTIDE SEQUENCE [LARGE SCALE GENOMIC DNA]</scope>
    <source>
        <strain evidence="3">DSM 22704 / JCM 16185 / SJ4</strain>
    </source>
</reference>
<dbReference type="InterPro" id="IPR045584">
    <property type="entry name" value="Pilin-like"/>
</dbReference>
<dbReference type="SUPFAM" id="SSF54523">
    <property type="entry name" value="Pili subunits"/>
    <property type="match status" value="1"/>
</dbReference>
<organism evidence="2 3">
    <name type="scientific">Desulfosporosinus acidiphilus (strain DSM 22704 / JCM 16185 / SJ4)</name>
    <dbReference type="NCBI Taxonomy" id="646529"/>
    <lineage>
        <taxon>Bacteria</taxon>
        <taxon>Bacillati</taxon>
        <taxon>Bacillota</taxon>
        <taxon>Clostridia</taxon>
        <taxon>Eubacteriales</taxon>
        <taxon>Desulfitobacteriaceae</taxon>
        <taxon>Desulfosporosinus</taxon>
    </lineage>
</organism>
<keyword evidence="1" id="KW-0472">Membrane</keyword>
<dbReference type="OrthoDB" id="1797184at2"/>
<evidence type="ECO:0000313" key="2">
    <source>
        <dbReference type="EMBL" id="AFM42269.1"/>
    </source>
</evidence>
<evidence type="ECO:0000313" key="3">
    <source>
        <dbReference type="Proteomes" id="UP000002892"/>
    </source>
</evidence>
<dbReference type="Pfam" id="PF07963">
    <property type="entry name" value="N_methyl"/>
    <property type="match status" value="1"/>
</dbReference>
<dbReference type="Proteomes" id="UP000002892">
    <property type="component" value="Chromosome"/>
</dbReference>
<accession>I4D8Z5</accession>
<gene>
    <name evidence="2" type="ordered locus">Desaci_3375</name>
</gene>
<proteinExistence type="predicted"/>
<dbReference type="STRING" id="646529.Desaci_3375"/>
<feature type="transmembrane region" description="Helical" evidence="1">
    <location>
        <begin position="12"/>
        <end position="32"/>
    </location>
</feature>
<protein>
    <submittedName>
        <fullName evidence="2">Prepilin-type N-terminal cleavage/methylation domain-containing protein</fullName>
    </submittedName>
</protein>
<dbReference type="NCBIfam" id="TIGR02532">
    <property type="entry name" value="IV_pilin_GFxxxE"/>
    <property type="match status" value="1"/>
</dbReference>
<evidence type="ECO:0000256" key="1">
    <source>
        <dbReference type="SAM" id="Phobius"/>
    </source>
</evidence>
<dbReference type="HOGENOM" id="CLU_1746723_0_0_9"/>
<name>I4D8Z5_DESAJ</name>
<keyword evidence="1" id="KW-0812">Transmembrane</keyword>
<dbReference type="eggNOG" id="COG2165">
    <property type="taxonomic scope" value="Bacteria"/>
</dbReference>
<dbReference type="AlphaFoldDB" id="I4D8Z5"/>
<keyword evidence="3" id="KW-1185">Reference proteome</keyword>
<dbReference type="RefSeq" id="WP_014828258.1">
    <property type="nucleotide sequence ID" value="NC_018068.1"/>
</dbReference>
<dbReference type="EMBL" id="CP003639">
    <property type="protein sequence ID" value="AFM42269.1"/>
    <property type="molecule type" value="Genomic_DNA"/>
</dbReference>
<dbReference type="KEGG" id="dai:Desaci_3375"/>